<organism evidence="1">
    <name type="scientific">Neurospora crassa</name>
    <dbReference type="NCBI Taxonomy" id="5141"/>
    <lineage>
        <taxon>Eukaryota</taxon>
        <taxon>Fungi</taxon>
        <taxon>Dikarya</taxon>
        <taxon>Ascomycota</taxon>
        <taxon>Pezizomycotina</taxon>
        <taxon>Sordariomycetes</taxon>
        <taxon>Sordariomycetidae</taxon>
        <taxon>Sordariales</taxon>
        <taxon>Sordariaceae</taxon>
        <taxon>Neurospora</taxon>
    </lineage>
</organism>
<reference evidence="1" key="1">
    <citation type="journal article" date="1996" name="Biochim. Biophys. Acta">
        <title>Molecular cloning of the acr-2 gene which controls acriflavine sensitivity in Neurospora crassa.</title>
        <authorList>
            <person name="Akiyama M."/>
            <person name="Nakashima H."/>
        </authorList>
    </citation>
    <scope>NUCLEOTIDE SEQUENCE</scope>
    <source>
        <strain evidence="1">Acr-2</strain>
    </source>
</reference>
<dbReference type="AlphaFoldDB" id="A2MY42"/>
<gene>
    <name evidence="1" type="primary">acr-2</name>
</gene>
<evidence type="ECO:0000313" key="1">
    <source>
        <dbReference type="EMBL" id="BAA08306.1"/>
    </source>
</evidence>
<accession>A2MY42</accession>
<dbReference type="EMBL" id="D45893">
    <property type="protein sequence ID" value="BAA08306.1"/>
    <property type="molecule type" value="Genomic_DNA"/>
</dbReference>
<protein>
    <submittedName>
        <fullName evidence="1">Acr-2 protein</fullName>
    </submittedName>
</protein>
<sequence>MVIYPLPYQPRMIRLEVSSCPSS</sequence>
<proteinExistence type="predicted"/>
<name>A2MY42_NEUCS</name>